<keyword evidence="3 6" id="KW-0238">DNA-binding</keyword>
<dbReference type="SUPFAM" id="SSF52540">
    <property type="entry name" value="P-loop containing nucleoside triphosphate hydrolases"/>
    <property type="match status" value="1"/>
</dbReference>
<accession>A0ABN2C994</accession>
<gene>
    <name evidence="8" type="ORF">GCM10009804_09780</name>
</gene>
<evidence type="ECO:0000256" key="1">
    <source>
        <dbReference type="ARBA" id="ARBA00005820"/>
    </source>
</evidence>
<protein>
    <submittedName>
        <fullName evidence="8">BTAD domain-containing putative transcriptional regulator</fullName>
    </submittedName>
</protein>
<evidence type="ECO:0000259" key="7">
    <source>
        <dbReference type="PROSITE" id="PS51755"/>
    </source>
</evidence>
<comment type="caution">
    <text evidence="8">The sequence shown here is derived from an EMBL/GenBank/DDBJ whole genome shotgun (WGS) entry which is preliminary data.</text>
</comment>
<dbReference type="InterPro" id="IPR027417">
    <property type="entry name" value="P-loop_NTPase"/>
</dbReference>
<keyword evidence="5" id="KW-0802">TPR repeat</keyword>
<keyword evidence="9" id="KW-1185">Reference proteome</keyword>
<dbReference type="Pfam" id="PF03704">
    <property type="entry name" value="BTAD"/>
    <property type="match status" value="1"/>
</dbReference>
<dbReference type="InterPro" id="IPR051677">
    <property type="entry name" value="AfsR-DnrI-RedD_regulator"/>
</dbReference>
<evidence type="ECO:0000256" key="4">
    <source>
        <dbReference type="ARBA" id="ARBA00023163"/>
    </source>
</evidence>
<dbReference type="Proteomes" id="UP001501705">
    <property type="component" value="Unassembled WGS sequence"/>
</dbReference>
<proteinExistence type="inferred from homology"/>
<keyword evidence="4" id="KW-0804">Transcription</keyword>
<feature type="domain" description="OmpR/PhoB-type" evidence="7">
    <location>
        <begin position="1"/>
        <end position="81"/>
    </location>
</feature>
<comment type="similarity">
    <text evidence="1">Belongs to the AfsR/DnrI/RedD regulatory family.</text>
</comment>
<feature type="repeat" description="TPR" evidence="5">
    <location>
        <begin position="812"/>
        <end position="845"/>
    </location>
</feature>
<dbReference type="InterPro" id="IPR001867">
    <property type="entry name" value="OmpR/PhoB-type_DNA-bd"/>
</dbReference>
<dbReference type="EMBL" id="BAAAPH010000003">
    <property type="protein sequence ID" value="GAA1554941.1"/>
    <property type="molecule type" value="Genomic_DNA"/>
</dbReference>
<name>A0ABN2C994_9ACTN</name>
<dbReference type="InterPro" id="IPR016032">
    <property type="entry name" value="Sig_transdc_resp-reg_C-effctor"/>
</dbReference>
<evidence type="ECO:0000256" key="2">
    <source>
        <dbReference type="ARBA" id="ARBA00023015"/>
    </source>
</evidence>
<dbReference type="PANTHER" id="PTHR35807:SF1">
    <property type="entry name" value="TRANSCRIPTIONAL REGULATOR REDD"/>
    <property type="match status" value="1"/>
</dbReference>
<evidence type="ECO:0000256" key="5">
    <source>
        <dbReference type="PROSITE-ProRule" id="PRU00339"/>
    </source>
</evidence>
<dbReference type="SUPFAM" id="SSF48452">
    <property type="entry name" value="TPR-like"/>
    <property type="match status" value="2"/>
</dbReference>
<dbReference type="SMART" id="SM01043">
    <property type="entry name" value="BTAD"/>
    <property type="match status" value="1"/>
</dbReference>
<evidence type="ECO:0000256" key="6">
    <source>
        <dbReference type="PROSITE-ProRule" id="PRU01091"/>
    </source>
</evidence>
<dbReference type="PANTHER" id="PTHR35807">
    <property type="entry name" value="TRANSCRIPTIONAL REGULATOR REDD-RELATED"/>
    <property type="match status" value="1"/>
</dbReference>
<dbReference type="CDD" id="cd15831">
    <property type="entry name" value="BTAD"/>
    <property type="match status" value="1"/>
</dbReference>
<dbReference type="Gene3D" id="1.10.10.10">
    <property type="entry name" value="Winged helix-like DNA-binding domain superfamily/Winged helix DNA-binding domain"/>
    <property type="match status" value="1"/>
</dbReference>
<organism evidence="8 9">
    <name type="scientific">Kribbella hippodromi</name>
    <dbReference type="NCBI Taxonomy" id="434347"/>
    <lineage>
        <taxon>Bacteria</taxon>
        <taxon>Bacillati</taxon>
        <taxon>Actinomycetota</taxon>
        <taxon>Actinomycetes</taxon>
        <taxon>Propionibacteriales</taxon>
        <taxon>Kribbellaceae</taxon>
        <taxon>Kribbella</taxon>
    </lineage>
</organism>
<feature type="DNA-binding region" description="OmpR/PhoB-type" evidence="6">
    <location>
        <begin position="1"/>
        <end position="81"/>
    </location>
</feature>
<dbReference type="Gene3D" id="3.40.50.300">
    <property type="entry name" value="P-loop containing nucleotide triphosphate hydrolases"/>
    <property type="match status" value="1"/>
</dbReference>
<sequence length="898" mass="98085">MMMSSAGHPVFLPAGRLRVVLCVLALAGGATVSTDRLMFALWDGDLPERPLATLQTIVSRLRSRVGEGIVLTEPGGYRLAVGFDAVDALRFERLTHEALEARAEAPGKLDAALALWRGEPFADLDSKWLRNNEAPRLTTLYLDAVELRTELALEQGRGAQQLPTLVRLVSDFPLRETLWCRLIDVLAEAGRPAEALVQYERARLVLSDELGVDPGPELQSRYQRLLGAETYTDRARHPVPQQLPGYHGIVVGRESELANLDRLLADASTGAAVITGTAGVGKTTLAVSWARRVAARFPGGQMFVNLRGFEPNAEPVGTDEAARWMLDALGVEPQSMPAGVPAQSALLRTLLSERKVLVVLDNARDAQQVRPLLPGSTDSFALVTSRDRLTPLIVAGAGPVVVSRLSRTQSVELLESRLGDAIVGDSRDVVPALTEATAGLPLALAVVAARAAASAPYGLQLIADELRDDGHALDVLSGSDSATDMRAVLSWSYRAMPDEVAKMFRLLALHPGPEFGHGVAASLLGTDVQRARLILRQLEEAHLIEGSRPGHFFMHDLLRAYAAEVTPVAEKQDAIVRLVDHHLHTSTAAALVINPQRVLELSEPAAAGVRVLVLTEKQRALDWFAENHRVLVRIVDLTVATGHDRRALELIAALRTPLNRSGRWQHWHDWVHIQAVAVGAAQRLNDREAEANALLVGARAHGRLTNYEKSIELGNACIAICHELNDHHLEASACQTLGNAASSWDRQDLAESYSLRALELYRLVGDEFGEVVATHELGYQYALLGQYDEALQHCRYALERMEAGAWDQMEIAAVWDSLGFIHLRMSDAPRAISCYQRAADLYQAEGDQYYTAMGIAKVGDAYASNGDRERARNNWIHAVHKLEALQHPDAVAVRKRLG</sequence>
<evidence type="ECO:0000313" key="9">
    <source>
        <dbReference type="Proteomes" id="UP001501705"/>
    </source>
</evidence>
<evidence type="ECO:0000256" key="3">
    <source>
        <dbReference type="ARBA" id="ARBA00023125"/>
    </source>
</evidence>
<dbReference type="PRINTS" id="PR00364">
    <property type="entry name" value="DISEASERSIST"/>
</dbReference>
<dbReference type="InterPro" id="IPR036388">
    <property type="entry name" value="WH-like_DNA-bd_sf"/>
</dbReference>
<dbReference type="InterPro" id="IPR019734">
    <property type="entry name" value="TPR_rpt"/>
</dbReference>
<dbReference type="SMART" id="SM00028">
    <property type="entry name" value="TPR"/>
    <property type="match status" value="5"/>
</dbReference>
<dbReference type="InterPro" id="IPR005158">
    <property type="entry name" value="BTAD"/>
</dbReference>
<evidence type="ECO:0000313" key="8">
    <source>
        <dbReference type="EMBL" id="GAA1554941.1"/>
    </source>
</evidence>
<dbReference type="SUPFAM" id="SSF46894">
    <property type="entry name" value="C-terminal effector domain of the bipartite response regulators"/>
    <property type="match status" value="1"/>
</dbReference>
<dbReference type="SMART" id="SM00862">
    <property type="entry name" value="Trans_reg_C"/>
    <property type="match status" value="1"/>
</dbReference>
<reference evidence="8 9" key="1">
    <citation type="journal article" date="2019" name="Int. J. Syst. Evol. Microbiol.">
        <title>The Global Catalogue of Microorganisms (GCM) 10K type strain sequencing project: providing services to taxonomists for standard genome sequencing and annotation.</title>
        <authorList>
            <consortium name="The Broad Institute Genomics Platform"/>
            <consortium name="The Broad Institute Genome Sequencing Center for Infectious Disease"/>
            <person name="Wu L."/>
            <person name="Ma J."/>
        </authorList>
    </citation>
    <scope>NUCLEOTIDE SEQUENCE [LARGE SCALE GENOMIC DNA]</scope>
    <source>
        <strain evidence="8 9">JCM 15572</strain>
    </source>
</reference>
<dbReference type="PROSITE" id="PS51755">
    <property type="entry name" value="OMPR_PHOB"/>
    <property type="match status" value="1"/>
</dbReference>
<dbReference type="PROSITE" id="PS50005">
    <property type="entry name" value="TPR"/>
    <property type="match status" value="1"/>
</dbReference>
<dbReference type="InterPro" id="IPR011990">
    <property type="entry name" value="TPR-like_helical_dom_sf"/>
</dbReference>
<dbReference type="Gene3D" id="1.25.40.10">
    <property type="entry name" value="Tetratricopeptide repeat domain"/>
    <property type="match status" value="3"/>
</dbReference>
<keyword evidence="2" id="KW-0805">Transcription regulation</keyword>